<dbReference type="Proteomes" id="UP000184080">
    <property type="component" value="Unassembled WGS sequence"/>
</dbReference>
<keyword evidence="2" id="KW-1185">Reference proteome</keyword>
<reference evidence="1 2" key="1">
    <citation type="submission" date="2016-11" db="EMBL/GenBank/DDBJ databases">
        <authorList>
            <person name="Jaros S."/>
            <person name="Januszkiewicz K."/>
            <person name="Wedrychowicz H."/>
        </authorList>
    </citation>
    <scope>NUCLEOTIDE SEQUENCE [LARGE SCALE GENOMIC DNA]</scope>
    <source>
        <strain evidence="1 2">DSM 21864</strain>
    </source>
</reference>
<dbReference type="EMBL" id="FQZO01000002">
    <property type="protein sequence ID" value="SHI87634.1"/>
    <property type="molecule type" value="Genomic_DNA"/>
</dbReference>
<evidence type="ECO:0000313" key="1">
    <source>
        <dbReference type="EMBL" id="SHI87634.1"/>
    </source>
</evidence>
<accession>A0A1M6EQ86</accession>
<sequence length="56" mass="6169">MKEETPDGVSINLISKNAQRPPAFGHFLIIFVSFSDAFSEKLSIILNSKLSILNCS</sequence>
<dbReference type="RefSeq" id="WP_178140695.1">
    <property type="nucleotide sequence ID" value="NZ_FQZO01000002.1"/>
</dbReference>
<evidence type="ECO:0000313" key="2">
    <source>
        <dbReference type="Proteomes" id="UP000184080"/>
    </source>
</evidence>
<proteinExistence type="predicted"/>
<name>A0A1M6EQ86_9CLOT</name>
<protein>
    <submittedName>
        <fullName evidence="1">Uncharacterized protein</fullName>
    </submittedName>
</protein>
<organism evidence="1 2">
    <name type="scientific">Clostridium amylolyticum</name>
    <dbReference type="NCBI Taxonomy" id="1121298"/>
    <lineage>
        <taxon>Bacteria</taxon>
        <taxon>Bacillati</taxon>
        <taxon>Bacillota</taxon>
        <taxon>Clostridia</taxon>
        <taxon>Eubacteriales</taxon>
        <taxon>Clostridiaceae</taxon>
        <taxon>Clostridium</taxon>
    </lineage>
</organism>
<dbReference type="AlphaFoldDB" id="A0A1M6EQ86"/>
<gene>
    <name evidence="1" type="ORF">SAMN05444401_1656</name>
</gene>